<proteinExistence type="predicted"/>
<evidence type="ECO:0000313" key="2">
    <source>
        <dbReference type="Proteomes" id="UP001187192"/>
    </source>
</evidence>
<organism evidence="1 2">
    <name type="scientific">Ficus carica</name>
    <name type="common">Common fig</name>
    <dbReference type="NCBI Taxonomy" id="3494"/>
    <lineage>
        <taxon>Eukaryota</taxon>
        <taxon>Viridiplantae</taxon>
        <taxon>Streptophyta</taxon>
        <taxon>Embryophyta</taxon>
        <taxon>Tracheophyta</taxon>
        <taxon>Spermatophyta</taxon>
        <taxon>Magnoliopsida</taxon>
        <taxon>eudicotyledons</taxon>
        <taxon>Gunneridae</taxon>
        <taxon>Pentapetalae</taxon>
        <taxon>rosids</taxon>
        <taxon>fabids</taxon>
        <taxon>Rosales</taxon>
        <taxon>Moraceae</taxon>
        <taxon>Ficeae</taxon>
        <taxon>Ficus</taxon>
    </lineage>
</organism>
<dbReference type="Proteomes" id="UP001187192">
    <property type="component" value="Unassembled WGS sequence"/>
</dbReference>
<keyword evidence="2" id="KW-1185">Reference proteome</keyword>
<gene>
    <name evidence="1" type="ORF">TIFTF001_010336</name>
</gene>
<dbReference type="EMBL" id="BTGU01000012">
    <property type="protein sequence ID" value="GMN41107.1"/>
    <property type="molecule type" value="Genomic_DNA"/>
</dbReference>
<evidence type="ECO:0000313" key="1">
    <source>
        <dbReference type="EMBL" id="GMN41107.1"/>
    </source>
</evidence>
<name>A0AA87ZX26_FICCA</name>
<reference evidence="1" key="1">
    <citation type="submission" date="2023-07" db="EMBL/GenBank/DDBJ databases">
        <title>draft genome sequence of fig (Ficus carica).</title>
        <authorList>
            <person name="Takahashi T."/>
            <person name="Nishimura K."/>
        </authorList>
    </citation>
    <scope>NUCLEOTIDE SEQUENCE</scope>
</reference>
<sequence>MVRIEQHIGAASVTAPLAELALVAASPAVVPVAEDVPTMRFAAVEQALPLVGPHPIAYVVLDGITMRAFLYDAAQEPASRPHVWANRRVVEDVLLVVLGVDVG</sequence>
<accession>A0AA87ZX26</accession>
<dbReference type="AlphaFoldDB" id="A0AA87ZX26"/>
<comment type="caution">
    <text evidence="1">The sequence shown here is derived from an EMBL/GenBank/DDBJ whole genome shotgun (WGS) entry which is preliminary data.</text>
</comment>
<protein>
    <submittedName>
        <fullName evidence="1">Uncharacterized protein</fullName>
    </submittedName>
</protein>